<reference evidence="1 2" key="1">
    <citation type="journal article" date="2022" name="Nat. Plants">
        <title>Genomes of leafy and leafless Platanthera orchids illuminate the evolution of mycoheterotrophy.</title>
        <authorList>
            <person name="Li M.H."/>
            <person name="Liu K.W."/>
            <person name="Li Z."/>
            <person name="Lu H.C."/>
            <person name="Ye Q.L."/>
            <person name="Zhang D."/>
            <person name="Wang J.Y."/>
            <person name="Li Y.F."/>
            <person name="Zhong Z.M."/>
            <person name="Liu X."/>
            <person name="Yu X."/>
            <person name="Liu D.K."/>
            <person name="Tu X.D."/>
            <person name="Liu B."/>
            <person name="Hao Y."/>
            <person name="Liao X.Y."/>
            <person name="Jiang Y.T."/>
            <person name="Sun W.H."/>
            <person name="Chen J."/>
            <person name="Chen Y.Q."/>
            <person name="Ai Y."/>
            <person name="Zhai J.W."/>
            <person name="Wu S.S."/>
            <person name="Zhou Z."/>
            <person name="Hsiao Y.Y."/>
            <person name="Wu W.L."/>
            <person name="Chen Y.Y."/>
            <person name="Lin Y.F."/>
            <person name="Hsu J.L."/>
            <person name="Li C.Y."/>
            <person name="Wang Z.W."/>
            <person name="Zhao X."/>
            <person name="Zhong W.Y."/>
            <person name="Ma X.K."/>
            <person name="Ma L."/>
            <person name="Huang J."/>
            <person name="Chen G.Z."/>
            <person name="Huang M.Z."/>
            <person name="Huang L."/>
            <person name="Peng D.H."/>
            <person name="Luo Y.B."/>
            <person name="Zou S.Q."/>
            <person name="Chen S.P."/>
            <person name="Lan S."/>
            <person name="Tsai W.C."/>
            <person name="Van de Peer Y."/>
            <person name="Liu Z.J."/>
        </authorList>
    </citation>
    <scope>NUCLEOTIDE SEQUENCE [LARGE SCALE GENOMIC DNA]</scope>
    <source>
        <strain evidence="1">Lor287</strain>
    </source>
</reference>
<dbReference type="EMBL" id="JBBWWQ010000003">
    <property type="protein sequence ID" value="KAK8951068.1"/>
    <property type="molecule type" value="Genomic_DNA"/>
</dbReference>
<comment type="caution">
    <text evidence="1">The sequence shown here is derived from an EMBL/GenBank/DDBJ whole genome shotgun (WGS) entry which is preliminary data.</text>
</comment>
<protein>
    <submittedName>
        <fullName evidence="1">Uncharacterized protein</fullName>
    </submittedName>
</protein>
<dbReference type="AlphaFoldDB" id="A0AAP0BU30"/>
<sequence>MPKTAVSILFLIKSLGVKDSPLKEEVVVIGKEQGIALLEASLQSDNALTDSFLNPSMKKEAAAQS</sequence>
<dbReference type="Proteomes" id="UP001418222">
    <property type="component" value="Unassembled WGS sequence"/>
</dbReference>
<organism evidence="1 2">
    <name type="scientific">Platanthera zijinensis</name>
    <dbReference type="NCBI Taxonomy" id="2320716"/>
    <lineage>
        <taxon>Eukaryota</taxon>
        <taxon>Viridiplantae</taxon>
        <taxon>Streptophyta</taxon>
        <taxon>Embryophyta</taxon>
        <taxon>Tracheophyta</taxon>
        <taxon>Spermatophyta</taxon>
        <taxon>Magnoliopsida</taxon>
        <taxon>Liliopsida</taxon>
        <taxon>Asparagales</taxon>
        <taxon>Orchidaceae</taxon>
        <taxon>Orchidoideae</taxon>
        <taxon>Orchideae</taxon>
        <taxon>Orchidinae</taxon>
        <taxon>Platanthera</taxon>
    </lineage>
</organism>
<evidence type="ECO:0000313" key="2">
    <source>
        <dbReference type="Proteomes" id="UP001418222"/>
    </source>
</evidence>
<accession>A0AAP0BU30</accession>
<dbReference type="Pfam" id="PF05056">
    <property type="entry name" value="DUF674"/>
    <property type="match status" value="1"/>
</dbReference>
<keyword evidence="2" id="KW-1185">Reference proteome</keyword>
<dbReference type="InterPro" id="IPR007750">
    <property type="entry name" value="DUF674"/>
</dbReference>
<proteinExistence type="predicted"/>
<evidence type="ECO:0000313" key="1">
    <source>
        <dbReference type="EMBL" id="KAK8951068.1"/>
    </source>
</evidence>
<gene>
    <name evidence="1" type="ORF">KSP39_PZI003782</name>
</gene>
<name>A0AAP0BU30_9ASPA</name>